<dbReference type="PANTHER" id="PTHR43102">
    <property type="entry name" value="SLR1143 PROTEIN"/>
    <property type="match status" value="1"/>
</dbReference>
<dbReference type="InterPro" id="IPR029016">
    <property type="entry name" value="GAF-like_dom_sf"/>
</dbReference>
<dbReference type="STRING" id="1045774.SAMN05421872_104124"/>
<protein>
    <submittedName>
        <fullName evidence="2">GAF domain-containing protein</fullName>
    </submittedName>
</protein>
<name>A0A1G6PRD0_9ACTN</name>
<dbReference type="EMBL" id="FMZM01000004">
    <property type="protein sequence ID" value="SDC82792.1"/>
    <property type="molecule type" value="Genomic_DNA"/>
</dbReference>
<feature type="domain" description="GAF" evidence="1">
    <location>
        <begin position="21"/>
        <end position="142"/>
    </location>
</feature>
<keyword evidence="3" id="KW-1185">Reference proteome</keyword>
<gene>
    <name evidence="2" type="ORF">SAMN05421872_104124</name>
</gene>
<evidence type="ECO:0000313" key="2">
    <source>
        <dbReference type="EMBL" id="SDC82792.1"/>
    </source>
</evidence>
<accession>A0A1G6PRD0</accession>
<reference evidence="2 3" key="1">
    <citation type="submission" date="2016-10" db="EMBL/GenBank/DDBJ databases">
        <authorList>
            <person name="de Groot N.N."/>
        </authorList>
    </citation>
    <scope>NUCLEOTIDE SEQUENCE [LARGE SCALE GENOMIC DNA]</scope>
    <source>
        <strain evidence="2 3">CGMCC 4.6858</strain>
    </source>
</reference>
<evidence type="ECO:0000259" key="1">
    <source>
        <dbReference type="Pfam" id="PF01590"/>
    </source>
</evidence>
<dbReference type="Gene3D" id="3.30.450.40">
    <property type="match status" value="1"/>
</dbReference>
<sequence length="157" mass="17486">MGHTRRVSDPRPAYTGQRHDDVALRLRERLNVRIALLSTFHDERHFFIGASGLPDDLDRAREIPLIESFCTYVRDHGAQLIVDDVSLEKRVAAHPLIAELGIHSYAGWQITDGAGRIIGVLSVMDDKPRSWTAPELILLMDEAHASAAAVKASIEEQ</sequence>
<dbReference type="SUPFAM" id="SSF55781">
    <property type="entry name" value="GAF domain-like"/>
    <property type="match status" value="1"/>
</dbReference>
<organism evidence="2 3">
    <name type="scientific">Nocardioides lianchengensis</name>
    <dbReference type="NCBI Taxonomy" id="1045774"/>
    <lineage>
        <taxon>Bacteria</taxon>
        <taxon>Bacillati</taxon>
        <taxon>Actinomycetota</taxon>
        <taxon>Actinomycetes</taxon>
        <taxon>Propionibacteriales</taxon>
        <taxon>Nocardioidaceae</taxon>
        <taxon>Nocardioides</taxon>
    </lineage>
</organism>
<dbReference type="AlphaFoldDB" id="A0A1G6PRD0"/>
<evidence type="ECO:0000313" key="3">
    <source>
        <dbReference type="Proteomes" id="UP000199034"/>
    </source>
</evidence>
<proteinExistence type="predicted"/>
<dbReference type="Proteomes" id="UP000199034">
    <property type="component" value="Unassembled WGS sequence"/>
</dbReference>
<dbReference type="PANTHER" id="PTHR43102:SF2">
    <property type="entry name" value="GAF DOMAIN-CONTAINING PROTEIN"/>
    <property type="match status" value="1"/>
</dbReference>
<dbReference type="Pfam" id="PF01590">
    <property type="entry name" value="GAF"/>
    <property type="match status" value="1"/>
</dbReference>
<dbReference type="InterPro" id="IPR003018">
    <property type="entry name" value="GAF"/>
</dbReference>